<dbReference type="InterPro" id="IPR001905">
    <property type="entry name" value="Ammonium_transpt"/>
</dbReference>
<comment type="subcellular location">
    <subcellularLocation>
        <location evidence="9">Cell membrane</location>
        <topology evidence="9">Multi-pass membrane protein</topology>
    </subcellularLocation>
    <subcellularLocation>
        <location evidence="1">Membrane</location>
        <topology evidence="1">Multi-pass membrane protein</topology>
    </subcellularLocation>
</comment>
<dbReference type="Gene3D" id="1.10.3430.10">
    <property type="entry name" value="Ammonium transporter AmtB like domains"/>
    <property type="match status" value="1"/>
</dbReference>
<evidence type="ECO:0000256" key="10">
    <source>
        <dbReference type="SAM" id="MobiDB-lite"/>
    </source>
</evidence>
<dbReference type="GO" id="GO:0005886">
    <property type="term" value="C:plasma membrane"/>
    <property type="evidence" value="ECO:0007669"/>
    <property type="project" value="UniProtKB-SubCell"/>
</dbReference>
<dbReference type="NCBIfam" id="TIGR00836">
    <property type="entry name" value="amt"/>
    <property type="match status" value="1"/>
</dbReference>
<dbReference type="PATRIC" id="fig|1224163.3.peg.1675"/>
<dbReference type="eggNOG" id="COG0004">
    <property type="taxonomic scope" value="Bacteria"/>
</dbReference>
<evidence type="ECO:0000256" key="2">
    <source>
        <dbReference type="ARBA" id="ARBA00005887"/>
    </source>
</evidence>
<evidence type="ECO:0000259" key="11">
    <source>
        <dbReference type="Pfam" id="PF00909"/>
    </source>
</evidence>
<dbReference type="AlphaFoldDB" id="S5TJT3"/>
<evidence type="ECO:0000256" key="6">
    <source>
        <dbReference type="ARBA" id="ARBA00023136"/>
    </source>
</evidence>
<dbReference type="GO" id="GO:0008519">
    <property type="term" value="F:ammonium channel activity"/>
    <property type="evidence" value="ECO:0007669"/>
    <property type="project" value="InterPro"/>
</dbReference>
<dbReference type="STRING" id="1224163.B841_08340"/>
<evidence type="ECO:0000256" key="7">
    <source>
        <dbReference type="ARBA" id="ARBA00023177"/>
    </source>
</evidence>
<feature type="transmembrane region" description="Helical" evidence="9">
    <location>
        <begin position="374"/>
        <end position="403"/>
    </location>
</feature>
<dbReference type="EMBL" id="CP003924">
    <property type="protein sequence ID" value="AGS35141.1"/>
    <property type="molecule type" value="Genomic_DNA"/>
</dbReference>
<feature type="transmembrane region" description="Helical" evidence="9">
    <location>
        <begin position="190"/>
        <end position="213"/>
    </location>
</feature>
<dbReference type="Pfam" id="PF00909">
    <property type="entry name" value="Ammonium_transp"/>
    <property type="match status" value="1"/>
</dbReference>
<dbReference type="RefSeq" id="WP_020935074.1">
    <property type="nucleotide sequence ID" value="NC_021915.1"/>
</dbReference>
<dbReference type="InterPro" id="IPR029020">
    <property type="entry name" value="Ammonium/urea_transptr"/>
</dbReference>
<feature type="transmembrane region" description="Helical" evidence="9">
    <location>
        <begin position="112"/>
        <end position="131"/>
    </location>
</feature>
<evidence type="ECO:0000256" key="8">
    <source>
        <dbReference type="ARBA" id="ARBA00050025"/>
    </source>
</evidence>
<keyword evidence="7 9" id="KW-0924">Ammonia transport</keyword>
<feature type="transmembrane region" description="Helical" evidence="9">
    <location>
        <begin position="138"/>
        <end position="159"/>
    </location>
</feature>
<comment type="similarity">
    <text evidence="2 9">Belongs to the ammonia transporter channel (TC 1.A.11.2) family.</text>
</comment>
<name>S5TJT3_9CORY</name>
<proteinExistence type="inferred from homology"/>
<protein>
    <recommendedName>
        <fullName evidence="8 9">Ammonium transporter</fullName>
    </recommendedName>
</protein>
<dbReference type="HOGENOM" id="CLU_000445_33_0_11"/>
<gene>
    <name evidence="12" type="ORF">B841_08340</name>
</gene>
<dbReference type="OrthoDB" id="9814202at2"/>
<evidence type="ECO:0000256" key="1">
    <source>
        <dbReference type="ARBA" id="ARBA00004141"/>
    </source>
</evidence>
<dbReference type="PROSITE" id="PS01219">
    <property type="entry name" value="AMMONIUM_TRANSP"/>
    <property type="match status" value="1"/>
</dbReference>
<evidence type="ECO:0000256" key="9">
    <source>
        <dbReference type="RuleBase" id="RU362002"/>
    </source>
</evidence>
<evidence type="ECO:0000256" key="4">
    <source>
        <dbReference type="ARBA" id="ARBA00022692"/>
    </source>
</evidence>
<feature type="transmembrane region" description="Helical" evidence="9">
    <location>
        <begin position="342"/>
        <end position="362"/>
    </location>
</feature>
<accession>S5TJT3</accession>
<dbReference type="InterPro" id="IPR018047">
    <property type="entry name" value="Ammonium_transpt_CS"/>
</dbReference>
<evidence type="ECO:0000313" key="13">
    <source>
        <dbReference type="Proteomes" id="UP000015388"/>
    </source>
</evidence>
<evidence type="ECO:0000313" key="12">
    <source>
        <dbReference type="EMBL" id="AGS35141.1"/>
    </source>
</evidence>
<feature type="transmembrane region" description="Helical" evidence="9">
    <location>
        <begin position="46"/>
        <end position="66"/>
    </location>
</feature>
<feature type="region of interest" description="Disordered" evidence="10">
    <location>
        <begin position="443"/>
        <end position="494"/>
    </location>
</feature>
<dbReference type="Proteomes" id="UP000015388">
    <property type="component" value="Chromosome"/>
</dbReference>
<dbReference type="InterPro" id="IPR024041">
    <property type="entry name" value="NH4_transpt_AmtB-like_dom"/>
</dbReference>
<dbReference type="PANTHER" id="PTHR43029">
    <property type="entry name" value="AMMONIUM TRANSPORTER MEP2"/>
    <property type="match status" value="1"/>
</dbReference>
<evidence type="ECO:0000256" key="3">
    <source>
        <dbReference type="ARBA" id="ARBA00022448"/>
    </source>
</evidence>
<dbReference type="PANTHER" id="PTHR43029:SF10">
    <property type="entry name" value="AMMONIUM TRANSPORTER MEP2"/>
    <property type="match status" value="1"/>
</dbReference>
<feature type="compositionally biased region" description="Low complexity" evidence="10">
    <location>
        <begin position="470"/>
        <end position="485"/>
    </location>
</feature>
<feature type="transmembrane region" description="Helical" evidence="9">
    <location>
        <begin position="12"/>
        <end position="34"/>
    </location>
</feature>
<reference evidence="12 13" key="1">
    <citation type="submission" date="2012-11" db="EMBL/GenBank/DDBJ databases">
        <title>The complete genome sequence of Corynebacterium maris Coryn-1 (=DSM 45190).</title>
        <authorList>
            <person name="Schaffert L."/>
            <person name="Albersmeier A."/>
            <person name="Kalinowski J."/>
            <person name="Ruckert C."/>
        </authorList>
    </citation>
    <scope>NUCLEOTIDE SEQUENCE [LARGE SCALE GENOMIC DNA]</scope>
    <source>
        <strain evidence="13">Coryn-1</strain>
    </source>
</reference>
<dbReference type="SUPFAM" id="SSF111352">
    <property type="entry name" value="Ammonium transporter"/>
    <property type="match status" value="1"/>
</dbReference>
<keyword evidence="6 9" id="KW-0472">Membrane</keyword>
<organism evidence="12 13">
    <name type="scientific">Corynebacterium maris DSM 45190</name>
    <dbReference type="NCBI Taxonomy" id="1224163"/>
    <lineage>
        <taxon>Bacteria</taxon>
        <taxon>Bacillati</taxon>
        <taxon>Actinomycetota</taxon>
        <taxon>Actinomycetes</taxon>
        <taxon>Mycobacteriales</taxon>
        <taxon>Corynebacteriaceae</taxon>
        <taxon>Corynebacterium</taxon>
    </lineage>
</organism>
<dbReference type="KEGG" id="cmd:B841_08340"/>
<feature type="transmembrane region" description="Helical" evidence="9">
    <location>
        <begin position="311"/>
        <end position="330"/>
    </location>
</feature>
<keyword evidence="4 9" id="KW-0812">Transmembrane</keyword>
<keyword evidence="13" id="KW-1185">Reference proteome</keyword>
<sequence length="494" mass="51734">MSPEETMIASGNAGWMLTSASLVLLMTPALAMFYGGMTSRRAALNMMMMSFGALGVVALVYILWGWSMSYGTQSWAGIVANPLEFFGLRDAVVDADGNYLVGESGYANVIDVAFQLTFAVISTAIISGALAERVKFSTWLVFSGLWVTFAYFPLAHMVWGGGLLSHSESSLAAWMFGVTDGEATIAPIDFAGGTVVHISAGTAALVLALVVGTRRTFPTGINRPHNLPLVMLGAALLWFGWFGFNGGSAFAADGLAGMAWLNTTVATAAAMLGWLLVERLRFGGGTSLGAASGVVAGLVTITPAAGDVHPLGALLLGLIGGGLASWAISLKFRFGFDDSLDVVGVHLVAGLWGTVGLAFVSTDTGVFTGGGADGWLLLIVQAVIAIVAMVFSGAVTLIIALLLKAVMGWRVDKRTELEGIDRLQHRETGYDIAGEGSRGSQVINLRAIKPQPHERDATPEPRESREDQLPQHPQARPAPHAQEPASAGPATGQE</sequence>
<feature type="transmembrane region" description="Helical" evidence="9">
    <location>
        <begin position="256"/>
        <end position="276"/>
    </location>
</feature>
<keyword evidence="3 9" id="KW-0813">Transport</keyword>
<feature type="domain" description="Ammonium transporter AmtB-like" evidence="11">
    <location>
        <begin position="15"/>
        <end position="430"/>
    </location>
</feature>
<feature type="transmembrane region" description="Helical" evidence="9">
    <location>
        <begin position="225"/>
        <end position="244"/>
    </location>
</feature>
<feature type="compositionally biased region" description="Basic and acidic residues" evidence="10">
    <location>
        <begin position="451"/>
        <end position="469"/>
    </location>
</feature>
<keyword evidence="5 9" id="KW-1133">Transmembrane helix</keyword>
<feature type="transmembrane region" description="Helical" evidence="9">
    <location>
        <begin position="288"/>
        <end position="305"/>
    </location>
</feature>
<evidence type="ECO:0000256" key="5">
    <source>
        <dbReference type="ARBA" id="ARBA00022989"/>
    </source>
</evidence>